<dbReference type="STRING" id="880071.Fleli_1380"/>
<dbReference type="RefSeq" id="WP_014797268.1">
    <property type="nucleotide sequence ID" value="NC_018018.1"/>
</dbReference>
<name>I4AIM6_BERLS</name>
<keyword evidence="1 4" id="KW-0489">Methyltransferase</keyword>
<keyword evidence="2 4" id="KW-0808">Transferase</keyword>
<dbReference type="NCBIfam" id="TIGR03438">
    <property type="entry name" value="egtD_ergothio"/>
    <property type="match status" value="1"/>
</dbReference>
<dbReference type="Pfam" id="PF10017">
    <property type="entry name" value="Methyltransf_33"/>
    <property type="match status" value="1"/>
</dbReference>
<keyword evidence="5" id="KW-1185">Reference proteome</keyword>
<dbReference type="PANTHER" id="PTHR43397">
    <property type="entry name" value="ERGOTHIONEINE BIOSYNTHESIS PROTEIN 1"/>
    <property type="match status" value="1"/>
</dbReference>
<dbReference type="KEGG" id="fli:Fleli_1380"/>
<dbReference type="InterPro" id="IPR017804">
    <property type="entry name" value="MeTrfase_EgtD-like"/>
</dbReference>
<dbReference type="GO" id="GO:0008168">
    <property type="term" value="F:methyltransferase activity"/>
    <property type="evidence" value="ECO:0007669"/>
    <property type="project" value="UniProtKB-KW"/>
</dbReference>
<dbReference type="OrthoDB" id="5289726at2"/>
<dbReference type="EMBL" id="CP003345">
    <property type="protein sequence ID" value="AFM03811.1"/>
    <property type="molecule type" value="Genomic_DNA"/>
</dbReference>
<dbReference type="PANTHER" id="PTHR43397:SF1">
    <property type="entry name" value="ERGOTHIONEINE BIOSYNTHESIS PROTEIN 1"/>
    <property type="match status" value="1"/>
</dbReference>
<dbReference type="SUPFAM" id="SSF53335">
    <property type="entry name" value="S-adenosyl-L-methionine-dependent methyltransferases"/>
    <property type="match status" value="1"/>
</dbReference>
<dbReference type="PATRIC" id="fig|880071.3.peg.1355"/>
<feature type="domain" description="Histidine-specific methyltransferase SAM-dependent" evidence="3">
    <location>
        <begin position="17"/>
        <end position="331"/>
    </location>
</feature>
<dbReference type="AlphaFoldDB" id="I4AIM6"/>
<evidence type="ECO:0000313" key="4">
    <source>
        <dbReference type="EMBL" id="AFM03811.1"/>
    </source>
</evidence>
<dbReference type="HOGENOM" id="CLU_049766_1_0_10"/>
<dbReference type="InterPro" id="IPR035094">
    <property type="entry name" value="EgtD"/>
</dbReference>
<dbReference type="InterPro" id="IPR051128">
    <property type="entry name" value="EgtD_Methyltrsf_superfamily"/>
</dbReference>
<evidence type="ECO:0000313" key="5">
    <source>
        <dbReference type="Proteomes" id="UP000006054"/>
    </source>
</evidence>
<gene>
    <name evidence="4" type="ordered locus">Fleli_1380</name>
</gene>
<accession>I4AIM6</accession>
<dbReference type="Proteomes" id="UP000006054">
    <property type="component" value="Chromosome"/>
</dbReference>
<evidence type="ECO:0000259" key="3">
    <source>
        <dbReference type="Pfam" id="PF10017"/>
    </source>
</evidence>
<evidence type="ECO:0000256" key="2">
    <source>
        <dbReference type="ARBA" id="ARBA00022679"/>
    </source>
</evidence>
<dbReference type="eggNOG" id="COG4301">
    <property type="taxonomic scope" value="Bacteria"/>
</dbReference>
<proteinExistence type="predicted"/>
<dbReference type="InterPro" id="IPR029063">
    <property type="entry name" value="SAM-dependent_MTases_sf"/>
</dbReference>
<evidence type="ECO:0000256" key="1">
    <source>
        <dbReference type="ARBA" id="ARBA00022603"/>
    </source>
</evidence>
<dbReference type="GO" id="GO:0032259">
    <property type="term" value="P:methylation"/>
    <property type="evidence" value="ECO:0007669"/>
    <property type="project" value="UniProtKB-KW"/>
</dbReference>
<reference evidence="5" key="1">
    <citation type="submission" date="2012-06" db="EMBL/GenBank/DDBJ databases">
        <title>The complete genome of Flexibacter litoralis DSM 6794.</title>
        <authorList>
            <person name="Lucas S."/>
            <person name="Copeland A."/>
            <person name="Lapidus A."/>
            <person name="Glavina del Rio T."/>
            <person name="Dalin E."/>
            <person name="Tice H."/>
            <person name="Bruce D."/>
            <person name="Goodwin L."/>
            <person name="Pitluck S."/>
            <person name="Peters L."/>
            <person name="Ovchinnikova G."/>
            <person name="Lu M."/>
            <person name="Kyrpides N."/>
            <person name="Mavromatis K."/>
            <person name="Ivanova N."/>
            <person name="Brettin T."/>
            <person name="Detter J.C."/>
            <person name="Han C."/>
            <person name="Larimer F."/>
            <person name="Land M."/>
            <person name="Hauser L."/>
            <person name="Markowitz V."/>
            <person name="Cheng J.-F."/>
            <person name="Hugenholtz P."/>
            <person name="Woyke T."/>
            <person name="Wu D."/>
            <person name="Spring S."/>
            <person name="Lang E."/>
            <person name="Kopitz M."/>
            <person name="Brambilla E."/>
            <person name="Klenk H.-P."/>
            <person name="Eisen J.A."/>
        </authorList>
    </citation>
    <scope>NUCLEOTIDE SEQUENCE [LARGE SCALE GENOMIC DNA]</scope>
    <source>
        <strain evidence="5">ATCC 23117 / DSM 6794 / NBRC 15988 / NCIMB 1366 / Sio-4</strain>
    </source>
</reference>
<dbReference type="PIRSF" id="PIRSF018005">
    <property type="entry name" value="UCP018005"/>
    <property type="match status" value="1"/>
</dbReference>
<dbReference type="InterPro" id="IPR019257">
    <property type="entry name" value="MeTrfase_dom"/>
</dbReference>
<sequence>MTSSTLNSESTNQFSTFEKDILEGLEATQKKLSSKYFYDEDGSKIFQIIMNLPEYYLTRCEYEIFESYKENLYEQFSKGTQTFNLIELGAGDGLKTQVLLSNFVNQNTPFSYLPIDISGEALHQLKVRFNKTIPSLNFEGLEGEYFEALAQLKTKNNLSEKKNTRNIVLFLGSNIGNFGDQQSLNFLTKLAQNLNQDDYLLLGFDLKKHPKIIKMAYNDANGITKAFNLNLLKRINRELDGNFNIEKFDFYSTYVPETGEVRSYIVSEAKQEVSLKKLNKTIKFEWGETIHTEISRKYSANQMKEITKEAGFEFVESYTDCKGYFMDMLLRVK</sequence>
<protein>
    <submittedName>
        <fullName evidence="4">Putative methyltransferase</fullName>
    </submittedName>
</protein>
<dbReference type="Gene3D" id="3.40.50.150">
    <property type="entry name" value="Vaccinia Virus protein VP39"/>
    <property type="match status" value="1"/>
</dbReference>
<organism evidence="4 5">
    <name type="scientific">Bernardetia litoralis (strain ATCC 23117 / DSM 6794 / NBRC 15988 / NCIMB 1366 / Fx l1 / Sio-4)</name>
    <name type="common">Flexibacter litoralis</name>
    <dbReference type="NCBI Taxonomy" id="880071"/>
    <lineage>
        <taxon>Bacteria</taxon>
        <taxon>Pseudomonadati</taxon>
        <taxon>Bacteroidota</taxon>
        <taxon>Cytophagia</taxon>
        <taxon>Cytophagales</taxon>
        <taxon>Bernardetiaceae</taxon>
        <taxon>Bernardetia</taxon>
    </lineage>
</organism>